<feature type="compositionally biased region" description="Low complexity" evidence="1">
    <location>
        <begin position="427"/>
        <end position="436"/>
    </location>
</feature>
<organism evidence="2 3">
    <name type="scientific">Coprinopsis marcescibilis</name>
    <name type="common">Agaric fungus</name>
    <name type="synonym">Psathyrella marcescibilis</name>
    <dbReference type="NCBI Taxonomy" id="230819"/>
    <lineage>
        <taxon>Eukaryota</taxon>
        <taxon>Fungi</taxon>
        <taxon>Dikarya</taxon>
        <taxon>Basidiomycota</taxon>
        <taxon>Agaricomycotina</taxon>
        <taxon>Agaricomycetes</taxon>
        <taxon>Agaricomycetidae</taxon>
        <taxon>Agaricales</taxon>
        <taxon>Agaricineae</taxon>
        <taxon>Psathyrellaceae</taxon>
        <taxon>Coprinopsis</taxon>
    </lineage>
</organism>
<name>A0A5C3KAD7_COPMA</name>
<dbReference type="EMBL" id="ML210584">
    <property type="protein sequence ID" value="TFK17019.1"/>
    <property type="molecule type" value="Genomic_DNA"/>
</dbReference>
<dbReference type="AlphaFoldDB" id="A0A5C3KAD7"/>
<feature type="non-terminal residue" evidence="2">
    <location>
        <position position="691"/>
    </location>
</feature>
<gene>
    <name evidence="2" type="ORF">FA15DRAFT_698594</name>
</gene>
<feature type="region of interest" description="Disordered" evidence="1">
    <location>
        <begin position="204"/>
        <end position="233"/>
    </location>
</feature>
<evidence type="ECO:0000256" key="1">
    <source>
        <dbReference type="SAM" id="MobiDB-lite"/>
    </source>
</evidence>
<dbReference type="OrthoDB" id="2801388at2759"/>
<proteinExistence type="predicted"/>
<dbReference type="STRING" id="230819.A0A5C3KAD7"/>
<sequence length="691" mass="76573">MKSSAGLAVRNKSSNATFGQRCSIRATNIIKNCITGGYDLIHALGIVLGDERADDCPQPLGEPPDLLGIWHCLVTFDCTRSNGEPMEVGKSIALVGCIGGLTGFCLGNEWSIRKLEKVADRIKPLQLEPTARGIRPLPLIPVGLTPPDRSRTSRRRLLAHTTTTPSSTIALPPTAPTRRRTVSFSNSFEYNPLDESPTFRLRPAFWSPDPATSPDTKPPMSRIERPDFKPMAPQLLPSKYEHKAPRWNGEAETLENFWDELETLFREFEVEPANQVDAALRYAPGQEVRFWKDAIKELVESDRVKWEVVKPAISQIYPGATPETRGYDDLVNLPKLATISELGKNLGTWQKSQMLIAGIPQPLRERVERQLRLISPAHMPGTPWKIEEITTAAKIVLAERLERRAFNFLDRDEPSTPDSSTRAVFDSSKQSSSSNSFQIPDMEALASIISATVDKVLAAKAASLSVSAPQQSPATYPNNIQQSYPPRPRPDGCIFCSEQTHFIRGCPLIEEYITKKLCLRNQEYKICLPNGTPVTTRLAGRNMKERIDNWNATNPASHQGVAMASVHLVTITPHVHAGADIRYPQDLAPVSTNLAQIFPLPSNIPIVQPQLSTTFTSAHIEQIEEGVEEERPIFVRMEDISASAFVTKERKDEPTRRLRSDKGKVAEAQTAPSPTRPVAPVSKPPPTPTPQ</sequence>
<dbReference type="Proteomes" id="UP000307440">
    <property type="component" value="Unassembled WGS sequence"/>
</dbReference>
<reference evidence="2 3" key="1">
    <citation type="journal article" date="2019" name="Nat. Ecol. Evol.">
        <title>Megaphylogeny resolves global patterns of mushroom evolution.</title>
        <authorList>
            <person name="Varga T."/>
            <person name="Krizsan K."/>
            <person name="Foldi C."/>
            <person name="Dima B."/>
            <person name="Sanchez-Garcia M."/>
            <person name="Sanchez-Ramirez S."/>
            <person name="Szollosi G.J."/>
            <person name="Szarkandi J.G."/>
            <person name="Papp V."/>
            <person name="Albert L."/>
            <person name="Andreopoulos W."/>
            <person name="Angelini C."/>
            <person name="Antonin V."/>
            <person name="Barry K.W."/>
            <person name="Bougher N.L."/>
            <person name="Buchanan P."/>
            <person name="Buyck B."/>
            <person name="Bense V."/>
            <person name="Catcheside P."/>
            <person name="Chovatia M."/>
            <person name="Cooper J."/>
            <person name="Damon W."/>
            <person name="Desjardin D."/>
            <person name="Finy P."/>
            <person name="Geml J."/>
            <person name="Haridas S."/>
            <person name="Hughes K."/>
            <person name="Justo A."/>
            <person name="Karasinski D."/>
            <person name="Kautmanova I."/>
            <person name="Kiss B."/>
            <person name="Kocsube S."/>
            <person name="Kotiranta H."/>
            <person name="LaButti K.M."/>
            <person name="Lechner B.E."/>
            <person name="Liimatainen K."/>
            <person name="Lipzen A."/>
            <person name="Lukacs Z."/>
            <person name="Mihaltcheva S."/>
            <person name="Morgado L.N."/>
            <person name="Niskanen T."/>
            <person name="Noordeloos M.E."/>
            <person name="Ohm R.A."/>
            <person name="Ortiz-Santana B."/>
            <person name="Ovrebo C."/>
            <person name="Racz N."/>
            <person name="Riley R."/>
            <person name="Savchenko A."/>
            <person name="Shiryaev A."/>
            <person name="Soop K."/>
            <person name="Spirin V."/>
            <person name="Szebenyi C."/>
            <person name="Tomsovsky M."/>
            <person name="Tulloss R.E."/>
            <person name="Uehling J."/>
            <person name="Grigoriev I.V."/>
            <person name="Vagvolgyi C."/>
            <person name="Papp T."/>
            <person name="Martin F.M."/>
            <person name="Miettinen O."/>
            <person name="Hibbett D.S."/>
            <person name="Nagy L.G."/>
        </authorList>
    </citation>
    <scope>NUCLEOTIDE SEQUENCE [LARGE SCALE GENOMIC DNA]</scope>
    <source>
        <strain evidence="2 3">CBS 121175</strain>
    </source>
</reference>
<keyword evidence="3" id="KW-1185">Reference proteome</keyword>
<protein>
    <submittedName>
        <fullName evidence="2">Uncharacterized protein</fullName>
    </submittedName>
</protein>
<accession>A0A5C3KAD7</accession>
<feature type="region of interest" description="Disordered" evidence="1">
    <location>
        <begin position="409"/>
        <end position="436"/>
    </location>
</feature>
<evidence type="ECO:0000313" key="2">
    <source>
        <dbReference type="EMBL" id="TFK17019.1"/>
    </source>
</evidence>
<feature type="compositionally biased region" description="Basic and acidic residues" evidence="1">
    <location>
        <begin position="647"/>
        <end position="665"/>
    </location>
</feature>
<evidence type="ECO:0000313" key="3">
    <source>
        <dbReference type="Proteomes" id="UP000307440"/>
    </source>
</evidence>
<feature type="compositionally biased region" description="Pro residues" evidence="1">
    <location>
        <begin position="674"/>
        <end position="691"/>
    </location>
</feature>
<feature type="region of interest" description="Disordered" evidence="1">
    <location>
        <begin position="646"/>
        <end position="691"/>
    </location>
</feature>